<keyword evidence="5" id="KW-0336">GPI-anchor</keyword>
<keyword evidence="5" id="KW-0449">Lipoprotein</keyword>
<keyword evidence="7 14" id="KW-0812">Transmembrane</keyword>
<dbReference type="InterPro" id="IPR001818">
    <property type="entry name" value="Pept_M10_metallopeptidase"/>
</dbReference>
<dbReference type="GO" id="GO:0006508">
    <property type="term" value="P:proteolysis"/>
    <property type="evidence" value="ECO:0007669"/>
    <property type="project" value="UniProtKB-KW"/>
</dbReference>
<feature type="transmembrane region" description="Helical" evidence="14">
    <location>
        <begin position="6"/>
        <end position="23"/>
    </location>
</feature>
<dbReference type="PANTHER" id="PTHR46285">
    <property type="entry name" value="PROTEINASE INHIBITOR I4, SERPIN (DUF716)-RELATED"/>
    <property type="match status" value="1"/>
</dbReference>
<dbReference type="GO" id="GO:0016020">
    <property type="term" value="C:membrane"/>
    <property type="evidence" value="ECO:0007669"/>
    <property type="project" value="UniProtKB-SubCell"/>
</dbReference>
<keyword evidence="12 14" id="KW-0472">Membrane</keyword>
<feature type="transmembrane region" description="Helical" evidence="14">
    <location>
        <begin position="59"/>
        <end position="80"/>
    </location>
</feature>
<comment type="similarity">
    <text evidence="4">Belongs to the peptidase M10A family. Matrix metalloproteinases (MMPs) subfamily.</text>
</comment>
<dbReference type="OMA" id="PITICLF"/>
<dbReference type="Pfam" id="PF00413">
    <property type="entry name" value="Peptidase_M10"/>
    <property type="match status" value="1"/>
</dbReference>
<evidence type="ECO:0000256" key="13">
    <source>
        <dbReference type="SAM" id="MobiDB-lite"/>
    </source>
</evidence>
<keyword evidence="5" id="KW-0325">Glycoprotein</keyword>
<evidence type="ECO:0000259" key="16">
    <source>
        <dbReference type="Pfam" id="PF01471"/>
    </source>
</evidence>
<evidence type="ECO:0000256" key="6">
    <source>
        <dbReference type="ARBA" id="ARBA00022670"/>
    </source>
</evidence>
<organism evidence="17 18">
    <name type="scientific">Citrus clementina</name>
    <name type="common">Clementine</name>
    <name type="synonym">Citrus deliciosa x Citrus sinensis</name>
    <dbReference type="NCBI Taxonomy" id="85681"/>
    <lineage>
        <taxon>Eukaryota</taxon>
        <taxon>Viridiplantae</taxon>
        <taxon>Streptophyta</taxon>
        <taxon>Embryophyta</taxon>
        <taxon>Tracheophyta</taxon>
        <taxon>Spermatophyta</taxon>
        <taxon>Magnoliopsida</taxon>
        <taxon>eudicotyledons</taxon>
        <taxon>Gunneridae</taxon>
        <taxon>Pentapetalae</taxon>
        <taxon>rosids</taxon>
        <taxon>malvids</taxon>
        <taxon>Sapindales</taxon>
        <taxon>Rutaceae</taxon>
        <taxon>Aurantioideae</taxon>
        <taxon>Citrus</taxon>
    </lineage>
</organism>
<feature type="domain" description="Peptidoglycan binding-like" evidence="16">
    <location>
        <begin position="336"/>
        <end position="394"/>
    </location>
</feature>
<dbReference type="GO" id="GO:0004222">
    <property type="term" value="F:metalloendopeptidase activity"/>
    <property type="evidence" value="ECO:0007669"/>
    <property type="project" value="InterPro"/>
</dbReference>
<keyword evidence="11 14" id="KW-1133">Transmembrane helix</keyword>
<feature type="transmembrane region" description="Helical" evidence="14">
    <location>
        <begin position="92"/>
        <end position="113"/>
    </location>
</feature>
<gene>
    <name evidence="17" type="ORF">CICLE_v10013666mg</name>
</gene>
<evidence type="ECO:0000313" key="18">
    <source>
        <dbReference type="Proteomes" id="UP000030687"/>
    </source>
</evidence>
<evidence type="ECO:0000256" key="11">
    <source>
        <dbReference type="ARBA" id="ARBA00022989"/>
    </source>
</evidence>
<proteinExistence type="inferred from homology"/>
<feature type="domain" description="Peptidase M10 metallopeptidase" evidence="15">
    <location>
        <begin position="423"/>
        <end position="477"/>
    </location>
</feature>
<feature type="region of interest" description="Disordered" evidence="13">
    <location>
        <begin position="30"/>
        <end position="56"/>
    </location>
</feature>
<evidence type="ECO:0000256" key="4">
    <source>
        <dbReference type="ARBA" id="ARBA00009614"/>
    </source>
</evidence>
<dbReference type="SUPFAM" id="SSF47090">
    <property type="entry name" value="PGBD-like"/>
    <property type="match status" value="1"/>
</dbReference>
<dbReference type="EMBL" id="KI536861">
    <property type="protein sequence ID" value="ESR44244.1"/>
    <property type="molecule type" value="Genomic_DNA"/>
</dbReference>
<keyword evidence="18" id="KW-1185">Reference proteome</keyword>
<feature type="transmembrane region" description="Helical" evidence="14">
    <location>
        <begin position="125"/>
        <end position="144"/>
    </location>
</feature>
<evidence type="ECO:0000259" key="15">
    <source>
        <dbReference type="Pfam" id="PF00413"/>
    </source>
</evidence>
<dbReference type="KEGG" id="cic:CICLE_v10013666mg"/>
<dbReference type="InterPro" id="IPR002477">
    <property type="entry name" value="Peptidoglycan-bd-like"/>
</dbReference>
<keyword evidence="8" id="KW-0479">Metal-binding</keyword>
<sequence>MGLLSFITAGGGFILIGIWELICSSKSTQDQISDPSSPLTEASPASTAKGSKNKSSSSLSFGFVLVLSLLVILNSLVSVFKAVGLNDKVGSVLQLQVLPIASLFFLYSVLGLFMNVKNSFSLPKVVLDLIALFGFVEEFFLFYLQKKDTSGIENRYFDLLLVPILICVASTVLALEPSKSRSNYATLVRGMGLILQGLWFLQMGLSFFTGFMTHGCALHEKSRGNYTIRCKGHPEYHRARAIATLQFNLHLALLVVFSVGLYSMVAKGNRVRGDFLQYKPLGAEMLPIEIVSNFTLDSDEDEIKEEDNMAKPKVEVSINGNGYALESCQKGDKVKGIYELKKYMGKFGYLNYDNSNNQTHANDDDFDELLESAIKNYQLNYHLKSTEVLDAGTKRQHHNHHNRFHTVSHYSFFRGSPRWPASKFSLTYAFLPGTRGDAINPVARAFQTWAPNTQFQFAESQDYRNADIKISFESGFAMYRLTISIAGAMSGLVHIIANIKLPTANAYGTRDISFLSASLLGHILEDNLKLTCSGVEIGLQSCMLKRRKIFFK</sequence>
<reference evidence="17 18" key="1">
    <citation type="submission" date="2013-10" db="EMBL/GenBank/DDBJ databases">
        <authorList>
            <consortium name="International Citrus Genome Consortium"/>
            <person name="Jenkins J."/>
            <person name="Schmutz J."/>
            <person name="Prochnik S."/>
            <person name="Rokhsar D."/>
            <person name="Gmitter F."/>
            <person name="Ollitrault P."/>
            <person name="Machado M."/>
            <person name="Talon M."/>
            <person name="Wincker P."/>
            <person name="Jaillon O."/>
            <person name="Morgante M."/>
        </authorList>
    </citation>
    <scope>NUCLEOTIDE SEQUENCE</scope>
    <source>
        <strain evidence="18">cv. Clemenules</strain>
    </source>
</reference>
<dbReference type="InterPro" id="IPR006904">
    <property type="entry name" value="DUF716"/>
</dbReference>
<evidence type="ECO:0000256" key="2">
    <source>
        <dbReference type="ARBA" id="ARBA00004471"/>
    </source>
</evidence>
<evidence type="ECO:0000256" key="8">
    <source>
        <dbReference type="ARBA" id="ARBA00022723"/>
    </source>
</evidence>
<evidence type="ECO:0000256" key="10">
    <source>
        <dbReference type="ARBA" id="ARBA00022833"/>
    </source>
</evidence>
<dbReference type="eggNOG" id="KOG1565">
    <property type="taxonomic scope" value="Eukaryota"/>
</dbReference>
<keyword evidence="10" id="KW-0862">Zinc</keyword>
<dbReference type="InterPro" id="IPR024079">
    <property type="entry name" value="MetalloPept_cat_dom_sf"/>
</dbReference>
<comment type="similarity">
    <text evidence="3">Belongs to the TMEM45 family.</text>
</comment>
<evidence type="ECO:0000256" key="14">
    <source>
        <dbReference type="SAM" id="Phobius"/>
    </source>
</evidence>
<dbReference type="SUPFAM" id="SSF55486">
    <property type="entry name" value="Metalloproteases ('zincins'), catalytic domain"/>
    <property type="match status" value="1"/>
</dbReference>
<evidence type="ECO:0000256" key="9">
    <source>
        <dbReference type="ARBA" id="ARBA00022801"/>
    </source>
</evidence>
<evidence type="ECO:0000256" key="1">
    <source>
        <dbReference type="ARBA" id="ARBA00004141"/>
    </source>
</evidence>
<evidence type="ECO:0000256" key="3">
    <source>
        <dbReference type="ARBA" id="ARBA00006948"/>
    </source>
</evidence>
<dbReference type="InterPro" id="IPR036365">
    <property type="entry name" value="PGBD-like_sf"/>
</dbReference>
<accession>V4UWW7</accession>
<protein>
    <submittedName>
        <fullName evidence="17">Uncharacterized protein</fullName>
    </submittedName>
</protein>
<evidence type="ECO:0000256" key="5">
    <source>
        <dbReference type="ARBA" id="ARBA00022622"/>
    </source>
</evidence>
<dbReference type="Pfam" id="PF01471">
    <property type="entry name" value="PG_binding_1"/>
    <property type="match status" value="1"/>
</dbReference>
<dbReference type="Proteomes" id="UP000030687">
    <property type="component" value="Unassembled WGS sequence"/>
</dbReference>
<dbReference type="Gramene" id="ESR44244">
    <property type="protein sequence ID" value="ESR44244"/>
    <property type="gene ID" value="CICLE_v10013666mg"/>
</dbReference>
<evidence type="ECO:0000313" key="17">
    <source>
        <dbReference type="EMBL" id="ESR44244.1"/>
    </source>
</evidence>
<dbReference type="InParanoid" id="V4UWW7"/>
<keyword evidence="9" id="KW-0378">Hydrolase</keyword>
<dbReference type="AlphaFoldDB" id="V4UWW7"/>
<feature type="compositionally biased region" description="Polar residues" evidence="13">
    <location>
        <begin position="30"/>
        <end position="49"/>
    </location>
</feature>
<dbReference type="Gene3D" id="3.40.390.10">
    <property type="entry name" value="Collagenase (Catalytic Domain)"/>
    <property type="match status" value="1"/>
</dbReference>
<dbReference type="PANTHER" id="PTHR46285:SF7">
    <property type="entry name" value="OS06G0238900 PROTEIN"/>
    <property type="match status" value="1"/>
</dbReference>
<feature type="transmembrane region" description="Helical" evidence="14">
    <location>
        <begin position="187"/>
        <end position="208"/>
    </location>
</feature>
<comment type="subcellular location">
    <subcellularLocation>
        <location evidence="2">Cell membrane</location>
        <topology evidence="2">Lipid-anchor</topology>
        <topology evidence="2">GPI-anchor</topology>
        <orientation evidence="2">Extracellular side</orientation>
    </subcellularLocation>
    <subcellularLocation>
        <location evidence="1">Membrane</location>
        <topology evidence="1">Multi-pass membrane protein</topology>
    </subcellularLocation>
</comment>
<feature type="transmembrane region" description="Helical" evidence="14">
    <location>
        <begin position="156"/>
        <end position="175"/>
    </location>
</feature>
<evidence type="ECO:0000256" key="12">
    <source>
        <dbReference type="ARBA" id="ARBA00023136"/>
    </source>
</evidence>
<evidence type="ECO:0000256" key="7">
    <source>
        <dbReference type="ARBA" id="ARBA00022692"/>
    </source>
</evidence>
<name>V4UWW7_CITCL</name>
<dbReference type="GO" id="GO:0008270">
    <property type="term" value="F:zinc ion binding"/>
    <property type="evidence" value="ECO:0007669"/>
    <property type="project" value="InterPro"/>
</dbReference>
<feature type="transmembrane region" description="Helical" evidence="14">
    <location>
        <begin position="247"/>
        <end position="265"/>
    </location>
</feature>
<dbReference type="Pfam" id="PF04819">
    <property type="entry name" value="DUF716"/>
    <property type="match status" value="1"/>
</dbReference>
<dbReference type="STRING" id="85681.V4UWW7"/>
<keyword evidence="6" id="KW-0645">Protease</keyword>
<dbReference type="GO" id="GO:0031012">
    <property type="term" value="C:extracellular matrix"/>
    <property type="evidence" value="ECO:0007669"/>
    <property type="project" value="InterPro"/>
</dbReference>
<dbReference type="FunCoup" id="V4UWW7">
    <property type="interactions" value="945"/>
</dbReference>